<keyword evidence="1" id="KW-1133">Transmembrane helix</keyword>
<dbReference type="EMBL" id="DTFF01000024">
    <property type="protein sequence ID" value="HGI87403.1"/>
    <property type="molecule type" value="Genomic_DNA"/>
</dbReference>
<sequence length="109" mass="12616">MYSYVGIPYGVVTSFDPIPRIEYIDHYPLEILMPVKAKLVGDTQTNTTITLYLRIYRVEYTNVDPYSIDTGFYKVRRDSDICIQCIVLFSLIAGMIVVAVVVLWKLRRD</sequence>
<dbReference type="AlphaFoldDB" id="A0A7C4FF93"/>
<comment type="caution">
    <text evidence="2">The sequence shown here is derived from an EMBL/GenBank/DDBJ whole genome shotgun (WGS) entry which is preliminary data.</text>
</comment>
<keyword evidence="1" id="KW-0472">Membrane</keyword>
<proteinExistence type="predicted"/>
<name>A0A7C4FF93_9CREN</name>
<gene>
    <name evidence="2" type="ORF">ENV14_03310</name>
</gene>
<feature type="transmembrane region" description="Helical" evidence="1">
    <location>
        <begin position="81"/>
        <end position="104"/>
    </location>
</feature>
<reference evidence="2" key="1">
    <citation type="journal article" date="2020" name="mSystems">
        <title>Genome- and Community-Level Interaction Insights into Carbon Utilization and Element Cycling Functions of Hydrothermarchaeota in Hydrothermal Sediment.</title>
        <authorList>
            <person name="Zhou Z."/>
            <person name="Liu Y."/>
            <person name="Xu W."/>
            <person name="Pan J."/>
            <person name="Luo Z.H."/>
            <person name="Li M."/>
        </authorList>
    </citation>
    <scope>NUCLEOTIDE SEQUENCE [LARGE SCALE GENOMIC DNA]</scope>
    <source>
        <strain evidence="2">SpSt-732</strain>
    </source>
</reference>
<evidence type="ECO:0000256" key="1">
    <source>
        <dbReference type="SAM" id="Phobius"/>
    </source>
</evidence>
<accession>A0A7C4FF93</accession>
<protein>
    <submittedName>
        <fullName evidence="2">Uncharacterized protein</fullName>
    </submittedName>
</protein>
<evidence type="ECO:0000313" key="2">
    <source>
        <dbReference type="EMBL" id="HGI87403.1"/>
    </source>
</evidence>
<keyword evidence="1" id="KW-0812">Transmembrane</keyword>
<organism evidence="2">
    <name type="scientific">Ignisphaera aggregans</name>
    <dbReference type="NCBI Taxonomy" id="334771"/>
    <lineage>
        <taxon>Archaea</taxon>
        <taxon>Thermoproteota</taxon>
        <taxon>Thermoprotei</taxon>
        <taxon>Desulfurococcales</taxon>
        <taxon>Desulfurococcaceae</taxon>
        <taxon>Ignisphaera</taxon>
    </lineage>
</organism>